<feature type="compositionally biased region" description="Low complexity" evidence="1">
    <location>
        <begin position="1105"/>
        <end position="1124"/>
    </location>
</feature>
<feature type="compositionally biased region" description="Low complexity" evidence="1">
    <location>
        <begin position="760"/>
        <end position="782"/>
    </location>
</feature>
<evidence type="ECO:0000256" key="1">
    <source>
        <dbReference type="SAM" id="MobiDB-lite"/>
    </source>
</evidence>
<feature type="compositionally biased region" description="Polar residues" evidence="1">
    <location>
        <begin position="490"/>
        <end position="500"/>
    </location>
</feature>
<feature type="compositionally biased region" description="Low complexity" evidence="1">
    <location>
        <begin position="871"/>
        <end position="883"/>
    </location>
</feature>
<feature type="compositionally biased region" description="Basic and acidic residues" evidence="1">
    <location>
        <begin position="1"/>
        <end position="10"/>
    </location>
</feature>
<feature type="region of interest" description="Disordered" evidence="1">
    <location>
        <begin position="1098"/>
        <end position="1155"/>
    </location>
</feature>
<evidence type="ECO:0000313" key="2">
    <source>
        <dbReference type="EMBL" id="KAK7194609.1"/>
    </source>
</evidence>
<feature type="region of interest" description="Disordered" evidence="1">
    <location>
        <begin position="483"/>
        <end position="576"/>
    </location>
</feature>
<feature type="compositionally biased region" description="Polar residues" evidence="1">
    <location>
        <begin position="526"/>
        <end position="536"/>
    </location>
</feature>
<feature type="compositionally biased region" description="Polar residues" evidence="1">
    <location>
        <begin position="670"/>
        <end position="695"/>
    </location>
</feature>
<accession>A0AAW0EN05</accession>
<feature type="region of interest" description="Disordered" evidence="1">
    <location>
        <begin position="1"/>
        <end position="67"/>
    </location>
</feature>
<comment type="caution">
    <text evidence="2">The sequence shown here is derived from an EMBL/GenBank/DDBJ whole genome shotgun (WGS) entry which is preliminary data.</text>
</comment>
<dbReference type="Proteomes" id="UP001430356">
    <property type="component" value="Unassembled WGS sequence"/>
</dbReference>
<feature type="region of interest" description="Disordered" evidence="1">
    <location>
        <begin position="430"/>
        <end position="453"/>
    </location>
</feature>
<keyword evidence="3" id="KW-1185">Reference proteome</keyword>
<feature type="region of interest" description="Disordered" evidence="1">
    <location>
        <begin position="1176"/>
        <end position="1221"/>
    </location>
</feature>
<feature type="compositionally biased region" description="Low complexity" evidence="1">
    <location>
        <begin position="893"/>
        <end position="903"/>
    </location>
</feature>
<feature type="region of interest" description="Disordered" evidence="1">
    <location>
        <begin position="760"/>
        <end position="843"/>
    </location>
</feature>
<name>A0AAW0EN05_9TRYP</name>
<feature type="region of interest" description="Disordered" evidence="1">
    <location>
        <begin position="646"/>
        <end position="698"/>
    </location>
</feature>
<sequence>MDRRAGDRARAAGGSGPSTPPNNKSVSLSVSNMPLTPGTGSLRARRFPSPRVVRPDSNVPHRNSFYPHSGGPAAAVLTRTESQEFFGTSPAMPALLQHRHHGDPIVSLVGRHSTDSMADLGSTTSPTSQSPALGFPFYASKDSVNVQDFYTMHHHNHHNAQQQQQQHLTAPKGVSIVYPHLSSPVDPYGRAVDYASARGMSVTEEDANEDRVQVRVEGYYESNGVGVLIPNDLPPSTLLYVLTASDGRDLMFKLIQYGLQLTICFLKTPSLFSPGVQVLMGPMAERLYRNYNTIRHGRSLFKMGRGLLNLFTLQTVCERMWLRYEHGIARAACAVLLPVVSRLEQGALLLGASPLWGRYVSCRLLRWVQAVQASPGHSRCDDIDDPSAPEWRAQHRLRDQQQQQQQQSTAVVHGTLLADDMFVHVAEAERAAAPTATREREAKTAHGNSSSGIGRTLRRVAGYAGGAVVGAGAHASAQSAFPLTAEDSRTNTSAEQSEQQSPTTGSGSAGSAGVGGLPLLPRVPSRTLSTGSTSPASWGGHVSSGLTTAAPTPSAAAAKRNSTSGGPASPPPCATGTLPLSVELELQRNAQPPSTLFAATAPDALGPPPTTAAATMTATNTTAAAAAADGVGRRTLLHPLKRLTKEAAETADDSASSDEARDRRPPGADSSVTHNGSSSMMPVARSPSSFGSVTTPLMPEMASGGGLMPGEGPLSVPNHWQIACAPTVPPSQSDELVLPAPTLPYPVAGSFSTLRLTTSSTSTAAPLPCTSTVKSSSPSTSTPLDGADAGRPVHLQSPASTAPAEVSITTQPPTRRPTDADETPPHGGATAGDRPSTSNSRNRCPAFVFTTAAAAAAPPSDAPRPAPHMATPTNTSSSPNDPNSKARDDSEVSLLSSGSSSSLHAQQNIPAHALSTWLREPQPASAALPVRWRKGVLQFSPLLMALLGLRNFAAACRRFLRDATLVSTERLLTVPFVEVHRHAITRLINRCWFVVSVIDLLLNTVRLLQPGWVKYATARQNIHCRCGCHGDDDPADMVWRTHGFIARRKTDLVFPPLDLDYGAPFVSSLAYVEAADPARLMPACSRCGFLYREVPSDSESETDAADGAGRGAAAAPRAAHGHNASLSAPATAGSLSDDGWRVDGHRGARGSTGAVGVVEREKPRWVQLYNEEVQLGESQRLRSPGGRRETQRPSTEETHATPAQELGARRSSNTVVGGTGDGLAADAVRQRRRSTAAPPPPPQSAASPTGILFVPWLMRKFFDYVWLLRVHPNLTSTVLLEARCIAELYLSYKYCFGGFETFTADAPLSAVLHPCGAVAGIVSASVGLLRVMESAPAV</sequence>
<feature type="compositionally biased region" description="Gly residues" evidence="1">
    <location>
        <begin position="507"/>
        <end position="516"/>
    </location>
</feature>
<gene>
    <name evidence="2" type="ORF">NESM_000379400</name>
</gene>
<organism evidence="2 3">
    <name type="scientific">Novymonas esmeraldas</name>
    <dbReference type="NCBI Taxonomy" id="1808958"/>
    <lineage>
        <taxon>Eukaryota</taxon>
        <taxon>Discoba</taxon>
        <taxon>Euglenozoa</taxon>
        <taxon>Kinetoplastea</taxon>
        <taxon>Metakinetoplastina</taxon>
        <taxon>Trypanosomatida</taxon>
        <taxon>Trypanosomatidae</taxon>
        <taxon>Novymonas</taxon>
    </lineage>
</organism>
<feature type="compositionally biased region" description="Low complexity" evidence="1">
    <location>
        <begin position="547"/>
        <end position="558"/>
    </location>
</feature>
<feature type="compositionally biased region" description="Polar residues" evidence="1">
    <location>
        <begin position="21"/>
        <end position="34"/>
    </location>
</feature>
<proteinExistence type="predicted"/>
<evidence type="ECO:0000313" key="3">
    <source>
        <dbReference type="Proteomes" id="UP001430356"/>
    </source>
</evidence>
<reference evidence="2 3" key="1">
    <citation type="journal article" date="2021" name="MBio">
        <title>A New Model Trypanosomatid, Novymonas esmeraldas: Genomic Perception of Its 'Candidatus Pandoraea novymonadis' Endosymbiont.</title>
        <authorList>
            <person name="Zakharova A."/>
            <person name="Saura A."/>
            <person name="Butenko A."/>
            <person name="Podesvova L."/>
            <person name="Warmusova S."/>
            <person name="Kostygov A.Y."/>
            <person name="Nenarokova A."/>
            <person name="Lukes J."/>
            <person name="Opperdoes F.R."/>
            <person name="Yurchenko V."/>
        </authorList>
    </citation>
    <scope>NUCLEOTIDE SEQUENCE [LARGE SCALE GENOMIC DNA]</scope>
    <source>
        <strain evidence="2 3">E262AT.01</strain>
    </source>
</reference>
<protein>
    <submittedName>
        <fullName evidence="2">Uncharacterized protein</fullName>
    </submittedName>
</protein>
<feature type="compositionally biased region" description="Basic and acidic residues" evidence="1">
    <location>
        <begin position="1186"/>
        <end position="1199"/>
    </location>
</feature>
<feature type="region of interest" description="Disordered" evidence="1">
    <location>
        <begin position="855"/>
        <end position="905"/>
    </location>
</feature>
<dbReference type="EMBL" id="JAECZO010000039">
    <property type="protein sequence ID" value="KAK7194609.1"/>
    <property type="molecule type" value="Genomic_DNA"/>
</dbReference>